<keyword evidence="9" id="KW-1185">Reference proteome</keyword>
<dbReference type="EMBL" id="NPEZ01000003">
    <property type="protein sequence ID" value="OZT77304.1"/>
    <property type="molecule type" value="Genomic_DNA"/>
</dbReference>
<dbReference type="EMBL" id="JABEVU030000001">
    <property type="protein sequence ID" value="MDB0579768.1"/>
    <property type="molecule type" value="Genomic_DNA"/>
</dbReference>
<organism evidence="4 7">
    <name type="scientific">Salinicoccus roseus</name>
    <dbReference type="NCBI Taxonomy" id="45670"/>
    <lineage>
        <taxon>Bacteria</taxon>
        <taxon>Bacillati</taxon>
        <taxon>Bacillota</taxon>
        <taxon>Bacilli</taxon>
        <taxon>Bacillales</taxon>
        <taxon>Staphylococcaceae</taxon>
        <taxon>Salinicoccus</taxon>
    </lineage>
</organism>
<dbReference type="EMBL" id="JXII01000002">
    <property type="protein sequence ID" value="KIH71780.1"/>
    <property type="molecule type" value="Genomic_DNA"/>
</dbReference>
<reference evidence="4 7" key="1">
    <citation type="submission" date="2015-01" db="EMBL/GenBank/DDBJ databases">
        <title>Genome sequences of high lactate-tolerant strain Salinicoccus roseus W12 with industrial interest.</title>
        <authorList>
            <person name="Wang H."/>
            <person name="Yu B."/>
        </authorList>
    </citation>
    <scope>NUCLEOTIDE SEQUENCE [LARGE SCALE GENOMIC DNA]</scope>
    <source>
        <strain evidence="4 7">W12</strain>
    </source>
</reference>
<dbReference type="PANTHER" id="PTHR37297:SF1">
    <property type="entry name" value="PROTEIN NRDI"/>
    <property type="match status" value="1"/>
</dbReference>
<evidence type="ECO:0000313" key="9">
    <source>
        <dbReference type="Proteomes" id="UP000527860"/>
    </source>
</evidence>
<evidence type="ECO:0000256" key="1">
    <source>
        <dbReference type="ARBA" id="ARBA00003999"/>
    </source>
</evidence>
<dbReference type="RefSeq" id="WP_040105266.1">
    <property type="nucleotide sequence ID" value="NZ_BMCA01000001.1"/>
</dbReference>
<reference evidence="5" key="4">
    <citation type="submission" date="2020-04" db="EMBL/GenBank/DDBJ databases">
        <authorList>
            <person name="Tanveer F."/>
            <person name="Xie Y."/>
            <person name="Shinwari Z.K."/>
        </authorList>
    </citation>
    <scope>NUCLEOTIDE SEQUENCE</scope>
    <source>
        <strain evidence="5">MOSEL-ME25</strain>
    </source>
</reference>
<dbReference type="PANTHER" id="PTHR37297">
    <property type="entry name" value="PROTEIN NRDI"/>
    <property type="match status" value="1"/>
</dbReference>
<dbReference type="SUPFAM" id="SSF52218">
    <property type="entry name" value="Flavoproteins"/>
    <property type="match status" value="1"/>
</dbReference>
<dbReference type="Pfam" id="PF07972">
    <property type="entry name" value="Flavodoxin_NdrI"/>
    <property type="match status" value="1"/>
</dbReference>
<comment type="function">
    <text evidence="1 3">Probably involved in ribonucleotide reductase function.</text>
</comment>
<dbReference type="InterPro" id="IPR029039">
    <property type="entry name" value="Flavoprotein-like_sf"/>
</dbReference>
<evidence type="ECO:0000313" key="7">
    <source>
        <dbReference type="Proteomes" id="UP000031546"/>
    </source>
</evidence>
<dbReference type="AlphaFoldDB" id="A0A0C2HDR0"/>
<accession>A0A0C2HDR0</accession>
<dbReference type="GO" id="GO:0010181">
    <property type="term" value="F:FMN binding"/>
    <property type="evidence" value="ECO:0007669"/>
    <property type="project" value="InterPro"/>
</dbReference>
<dbReference type="Proteomes" id="UP000031546">
    <property type="component" value="Unassembled WGS sequence"/>
</dbReference>
<evidence type="ECO:0000313" key="4">
    <source>
        <dbReference type="EMBL" id="KIH71780.1"/>
    </source>
</evidence>
<reference evidence="9" key="3">
    <citation type="submission" date="2020-04" db="EMBL/GenBank/DDBJ databases">
        <title>Genome analysis and biological profiling of marine Cellulosimicrobium funkei MOSEL-ME6.</title>
        <authorList>
            <person name="Tanveer F."/>
            <person name="Xie Y."/>
            <person name="Shinwari Z.K."/>
        </authorList>
    </citation>
    <scope>NUCLEOTIDE SEQUENCE [LARGE SCALE GENOMIC DNA]</scope>
    <source>
        <strain evidence="9">MOSEL-ME25</strain>
    </source>
</reference>
<gene>
    <name evidence="3 5" type="primary">nrdI</name>
    <name evidence="6" type="ORF">CFN03_08975</name>
    <name evidence="5" type="ORF">F7P68_0004430</name>
    <name evidence="4" type="ORF">SN16_03115</name>
</gene>
<dbReference type="Proteomes" id="UP000527860">
    <property type="component" value="Unassembled WGS sequence"/>
</dbReference>
<sequence length="135" mass="15329">MMIAFYSMTGNTRRFIRNAQVAEQYDTYEINASNSSEQIREPFILVTGTYGFGGVPDEVKTFLEVNHELMVGVASSGNRNWGNNFARAGEHISDEYGVPLLMKFELHGNQKDREEFIEKAGAMHESLGRKEIQPY</sequence>
<reference evidence="6 8" key="2">
    <citation type="submission" date="2017-07" db="EMBL/GenBank/DDBJ databases">
        <title>Shotgun whole genome sequences of three halophilic bacterial isolates.</title>
        <authorList>
            <person name="Pozzo T."/>
            <person name="Higdon S.M."/>
            <person name="Quillaguaman J."/>
        </authorList>
    </citation>
    <scope>NUCLEOTIDE SEQUENCE [LARGE SCALE GENOMIC DNA]</scope>
    <source>
        <strain evidence="6 8">BU-1</strain>
    </source>
</reference>
<dbReference type="NCBIfam" id="TIGR00333">
    <property type="entry name" value="nrdI"/>
    <property type="match status" value="1"/>
</dbReference>
<dbReference type="Proteomes" id="UP000216682">
    <property type="component" value="Unassembled WGS sequence"/>
</dbReference>
<dbReference type="InterPro" id="IPR004465">
    <property type="entry name" value="RNR_NrdI"/>
</dbReference>
<dbReference type="OrthoDB" id="350535at2"/>
<dbReference type="InterPro" id="IPR020852">
    <property type="entry name" value="RNR_Ib_NrdI_bac"/>
</dbReference>
<protein>
    <recommendedName>
        <fullName evidence="3">Protein NrdI</fullName>
    </recommendedName>
</protein>
<evidence type="ECO:0000313" key="5">
    <source>
        <dbReference type="EMBL" id="MDB0579768.1"/>
    </source>
</evidence>
<dbReference type="PIRSF" id="PIRSF005087">
    <property type="entry name" value="NrdI"/>
    <property type="match status" value="1"/>
</dbReference>
<evidence type="ECO:0000313" key="6">
    <source>
        <dbReference type="EMBL" id="OZT77304.1"/>
    </source>
</evidence>
<reference evidence="5 9" key="5">
    <citation type="submission" date="2022-12" db="EMBL/GenBank/DDBJ databases">
        <title>Genome analysis and biological profiling of marine Salinicoccus roseus MOSEL-ME25.</title>
        <authorList>
            <person name="Mirza F.T."/>
            <person name="Xie Y."/>
            <person name="Shinwari Z.K."/>
        </authorList>
    </citation>
    <scope>NUCLEOTIDE SEQUENCE [LARGE SCALE GENOMIC DNA]</scope>
    <source>
        <strain evidence="5 9">MOSEL-ME25</strain>
    </source>
</reference>
<comment type="caution">
    <text evidence="4">The sequence shown here is derived from an EMBL/GenBank/DDBJ whole genome shotgun (WGS) entry which is preliminary data.</text>
</comment>
<dbReference type="GeneID" id="77844528"/>
<dbReference type="Gene3D" id="3.40.50.360">
    <property type="match status" value="1"/>
</dbReference>
<name>A0A0C2HDR0_9STAP</name>
<dbReference type="HAMAP" id="MF_00128">
    <property type="entry name" value="NrdI"/>
    <property type="match status" value="1"/>
</dbReference>
<comment type="similarity">
    <text evidence="2 3">Belongs to the NrdI family.</text>
</comment>
<evidence type="ECO:0000256" key="3">
    <source>
        <dbReference type="HAMAP-Rule" id="MF_00128"/>
    </source>
</evidence>
<proteinExistence type="inferred from homology"/>
<dbReference type="STRING" id="45670.SN16_03115"/>
<evidence type="ECO:0000313" key="8">
    <source>
        <dbReference type="Proteomes" id="UP000216682"/>
    </source>
</evidence>
<evidence type="ECO:0000256" key="2">
    <source>
        <dbReference type="ARBA" id="ARBA00009942"/>
    </source>
</evidence>